<evidence type="ECO:0000313" key="2">
    <source>
        <dbReference type="EMBL" id="CAI5760038.1"/>
    </source>
</evidence>
<dbReference type="PANTHER" id="PTHR12741">
    <property type="entry name" value="LYST-INTERACTING PROTEIN LIP5 DOPAMINE RESPONSIVE PROTEIN DRG-1"/>
    <property type="match status" value="1"/>
</dbReference>
<dbReference type="GO" id="GO:0006075">
    <property type="term" value="P:(1-&gt;3)-beta-D-glucan biosynthetic process"/>
    <property type="evidence" value="ECO:0007669"/>
    <property type="project" value="InterPro"/>
</dbReference>
<evidence type="ECO:0000259" key="1">
    <source>
        <dbReference type="Pfam" id="PF02364"/>
    </source>
</evidence>
<evidence type="ECO:0000313" key="3">
    <source>
        <dbReference type="Proteomes" id="UP001152885"/>
    </source>
</evidence>
<dbReference type="InterPro" id="IPR003440">
    <property type="entry name" value="Glyco_trans_48_dom"/>
</dbReference>
<dbReference type="GO" id="GO:0005886">
    <property type="term" value="C:plasma membrane"/>
    <property type="evidence" value="ECO:0007669"/>
    <property type="project" value="TreeGrafter"/>
</dbReference>
<name>A0A9W4XF28_9ASCO</name>
<accession>A0A9W4XF28</accession>
<protein>
    <recommendedName>
        <fullName evidence="1">Glycosyl transferase 48 domain-containing protein</fullName>
    </recommendedName>
</protein>
<keyword evidence="3" id="KW-1185">Reference proteome</keyword>
<proteinExistence type="predicted"/>
<dbReference type="GO" id="GO:0003843">
    <property type="term" value="F:1,3-beta-D-glucan synthase activity"/>
    <property type="evidence" value="ECO:0007669"/>
    <property type="project" value="InterPro"/>
</dbReference>
<gene>
    <name evidence="2" type="ORF">CANVERA_P4550</name>
</gene>
<dbReference type="AlphaFoldDB" id="A0A9W4XF28"/>
<sequence length="106" mass="12350">MLYHLRNIEREPKYRIRLSGNPILGDRKAEIQNHSLSLSRGKNVPLVDANQDKYLEECLKNKSILAVIEEPLDPYVNTLEDKSVVNFCIRYVKYQVFMNTDLQPDA</sequence>
<comment type="caution">
    <text evidence="2">The sequence shown here is derived from an EMBL/GenBank/DDBJ whole genome shotgun (WGS) entry which is preliminary data.</text>
</comment>
<feature type="domain" description="Glycosyl transferase 48" evidence="1">
    <location>
        <begin position="7"/>
        <end position="77"/>
    </location>
</feature>
<dbReference type="EMBL" id="CANTUO010000005">
    <property type="protein sequence ID" value="CAI5760038.1"/>
    <property type="molecule type" value="Genomic_DNA"/>
</dbReference>
<dbReference type="Pfam" id="PF02364">
    <property type="entry name" value="Glucan_synthase"/>
    <property type="match status" value="1"/>
</dbReference>
<dbReference type="Proteomes" id="UP001152885">
    <property type="component" value="Unassembled WGS sequence"/>
</dbReference>
<reference evidence="2" key="1">
    <citation type="submission" date="2022-12" db="EMBL/GenBank/DDBJ databases">
        <authorList>
            <person name="Brejova B."/>
        </authorList>
    </citation>
    <scope>NUCLEOTIDE SEQUENCE</scope>
</reference>
<organism evidence="2 3">
    <name type="scientific">Candida verbasci</name>
    <dbReference type="NCBI Taxonomy" id="1227364"/>
    <lineage>
        <taxon>Eukaryota</taxon>
        <taxon>Fungi</taxon>
        <taxon>Dikarya</taxon>
        <taxon>Ascomycota</taxon>
        <taxon>Saccharomycotina</taxon>
        <taxon>Pichiomycetes</taxon>
        <taxon>Debaryomycetaceae</taxon>
        <taxon>Candida/Lodderomyces clade</taxon>
        <taxon>Candida</taxon>
    </lineage>
</organism>
<dbReference type="GO" id="GO:0051278">
    <property type="term" value="P:fungal-type cell wall polysaccharide biosynthetic process"/>
    <property type="evidence" value="ECO:0007669"/>
    <property type="project" value="TreeGrafter"/>
</dbReference>
<dbReference type="PANTHER" id="PTHR12741:SF97">
    <property type="entry name" value="1,3-BETA-GLUCAN SYNTHASE"/>
    <property type="match status" value="1"/>
</dbReference>
<dbReference type="OrthoDB" id="1880850at2759"/>
<dbReference type="GO" id="GO:0000148">
    <property type="term" value="C:1,3-beta-D-glucan synthase complex"/>
    <property type="evidence" value="ECO:0007669"/>
    <property type="project" value="InterPro"/>
</dbReference>